<dbReference type="Proteomes" id="UP001177023">
    <property type="component" value="Unassembled WGS sequence"/>
</dbReference>
<accession>A0AA36CXU2</accession>
<proteinExistence type="predicted"/>
<evidence type="ECO:0000313" key="3">
    <source>
        <dbReference type="Proteomes" id="UP001177023"/>
    </source>
</evidence>
<feature type="compositionally biased region" description="Basic and acidic residues" evidence="1">
    <location>
        <begin position="75"/>
        <end position="87"/>
    </location>
</feature>
<name>A0AA36CXU2_9BILA</name>
<gene>
    <name evidence="2" type="ORF">MSPICULIGERA_LOCUS15620</name>
</gene>
<dbReference type="AlphaFoldDB" id="A0AA36CXU2"/>
<feature type="region of interest" description="Disordered" evidence="1">
    <location>
        <begin position="40"/>
        <end position="87"/>
    </location>
</feature>
<feature type="non-terminal residue" evidence="2">
    <location>
        <position position="1"/>
    </location>
</feature>
<organism evidence="2 3">
    <name type="scientific">Mesorhabditis spiculigera</name>
    <dbReference type="NCBI Taxonomy" id="96644"/>
    <lineage>
        <taxon>Eukaryota</taxon>
        <taxon>Metazoa</taxon>
        <taxon>Ecdysozoa</taxon>
        <taxon>Nematoda</taxon>
        <taxon>Chromadorea</taxon>
        <taxon>Rhabditida</taxon>
        <taxon>Rhabditina</taxon>
        <taxon>Rhabditomorpha</taxon>
        <taxon>Rhabditoidea</taxon>
        <taxon>Rhabditidae</taxon>
        <taxon>Mesorhabditinae</taxon>
        <taxon>Mesorhabditis</taxon>
    </lineage>
</organism>
<dbReference type="EMBL" id="CATQJA010002650">
    <property type="protein sequence ID" value="CAJ0577347.1"/>
    <property type="molecule type" value="Genomic_DNA"/>
</dbReference>
<evidence type="ECO:0000256" key="1">
    <source>
        <dbReference type="SAM" id="MobiDB-lite"/>
    </source>
</evidence>
<reference evidence="2" key="1">
    <citation type="submission" date="2023-06" db="EMBL/GenBank/DDBJ databases">
        <authorList>
            <person name="Delattre M."/>
        </authorList>
    </citation>
    <scope>NUCLEOTIDE SEQUENCE</scope>
    <source>
        <strain evidence="2">AF72</strain>
    </source>
</reference>
<feature type="compositionally biased region" description="Polar residues" evidence="1">
    <location>
        <begin position="53"/>
        <end position="74"/>
    </location>
</feature>
<sequence>MHTQLNFGSGAVSGGFVFRLSPRLLEYQSVGDSFFSASSALRTRSQGPRRPKTTANGTAPPQKPQRSNSATRLQVDQKLRSEAEDARKREQANAAFVEWLKRKLNAPREPRCSPSREQIATYAKEDARQRVLNNWHAKFPRSKSRTHFGNEGTIRYDATL</sequence>
<protein>
    <submittedName>
        <fullName evidence="2">Uncharacterized protein</fullName>
    </submittedName>
</protein>
<keyword evidence="3" id="KW-1185">Reference proteome</keyword>
<comment type="caution">
    <text evidence="2">The sequence shown here is derived from an EMBL/GenBank/DDBJ whole genome shotgun (WGS) entry which is preliminary data.</text>
</comment>
<evidence type="ECO:0000313" key="2">
    <source>
        <dbReference type="EMBL" id="CAJ0577347.1"/>
    </source>
</evidence>